<dbReference type="EMBL" id="CACRYJ010000034">
    <property type="protein sequence ID" value="VZO37389.1"/>
    <property type="molecule type" value="Genomic_DNA"/>
</dbReference>
<protein>
    <submittedName>
        <fullName evidence="2">Hydroxyacylglutathione hydrolase</fullName>
    </submittedName>
</protein>
<evidence type="ECO:0000259" key="1">
    <source>
        <dbReference type="SMART" id="SM00849"/>
    </source>
</evidence>
<dbReference type="SUPFAM" id="SSF56281">
    <property type="entry name" value="Metallo-hydrolase/oxidoreductase"/>
    <property type="match status" value="1"/>
</dbReference>
<dbReference type="AlphaFoldDB" id="A0A7M4DK02"/>
<dbReference type="Pfam" id="PF00753">
    <property type="entry name" value="Lactamase_B"/>
    <property type="match status" value="2"/>
</dbReference>
<keyword evidence="3" id="KW-1185">Reference proteome</keyword>
<evidence type="ECO:0000313" key="3">
    <source>
        <dbReference type="Proteomes" id="UP000419743"/>
    </source>
</evidence>
<dbReference type="GO" id="GO:0016787">
    <property type="term" value="F:hydrolase activity"/>
    <property type="evidence" value="ECO:0007669"/>
    <property type="project" value="UniProtKB-KW"/>
</dbReference>
<dbReference type="RefSeq" id="WP_156741216.1">
    <property type="nucleotide sequence ID" value="NZ_CACRYJ010000034.1"/>
</dbReference>
<dbReference type="SMART" id="SM00849">
    <property type="entry name" value="Lactamase_B"/>
    <property type="match status" value="1"/>
</dbReference>
<sequence>MAAQATRITDRVELLRCDNPGPMTLEGTNTYLLREPGSAEVLVVDPGPLDPVDPGYPEHLAHLDLVRARAEADGGRVAAIWLTHHHLDHAGAAERLADLTGAPVRGAGRGAAFTDGESVRLGGLEVVVHLAPGHTADSVLVRAPAEALLLSGDTLLGRGTTVIMWPDGDLGAYLDTLTAIAADIDAGLVTRIAPGHGPLITEPAAFVAGVHQHRLDRLDQVRAAVGQGAEGVTGVVRAVYGDQDPKLAAACARIVQAQFAHLGLDPETD</sequence>
<organism evidence="2 3">
    <name type="scientific">Occultella aeris</name>
    <dbReference type="NCBI Taxonomy" id="2761496"/>
    <lineage>
        <taxon>Bacteria</taxon>
        <taxon>Bacillati</taxon>
        <taxon>Actinomycetota</taxon>
        <taxon>Actinomycetes</taxon>
        <taxon>Micrococcales</taxon>
        <taxon>Ruaniaceae</taxon>
        <taxon>Occultella</taxon>
    </lineage>
</organism>
<dbReference type="Gene3D" id="3.60.15.10">
    <property type="entry name" value="Ribonuclease Z/Hydroxyacylglutathione hydrolase-like"/>
    <property type="match status" value="2"/>
</dbReference>
<evidence type="ECO:0000313" key="2">
    <source>
        <dbReference type="EMBL" id="VZO37389.1"/>
    </source>
</evidence>
<dbReference type="CDD" id="cd16278">
    <property type="entry name" value="metallo-hydrolase-like_MBL-fold"/>
    <property type="match status" value="1"/>
</dbReference>
<proteinExistence type="predicted"/>
<keyword evidence="2" id="KW-0378">Hydrolase</keyword>
<dbReference type="InterPro" id="IPR001279">
    <property type="entry name" value="Metallo-B-lactamas"/>
</dbReference>
<dbReference type="InterPro" id="IPR036866">
    <property type="entry name" value="RibonucZ/Hydroxyglut_hydro"/>
</dbReference>
<name>A0A7M4DK02_9MICO</name>
<dbReference type="InterPro" id="IPR050662">
    <property type="entry name" value="Sec-metab_biosynth-thioest"/>
</dbReference>
<dbReference type="Proteomes" id="UP000419743">
    <property type="component" value="Unassembled WGS sequence"/>
</dbReference>
<feature type="domain" description="Metallo-beta-lactamase" evidence="1">
    <location>
        <begin position="27"/>
        <end position="196"/>
    </location>
</feature>
<reference evidence="2 3" key="1">
    <citation type="submission" date="2019-11" db="EMBL/GenBank/DDBJ databases">
        <authorList>
            <person name="Criscuolo A."/>
        </authorList>
    </citation>
    <scope>NUCLEOTIDE SEQUENCE [LARGE SCALE GENOMIC DNA]</scope>
    <source>
        <strain evidence="2">CIP111667</strain>
    </source>
</reference>
<accession>A0A7M4DK02</accession>
<comment type="caution">
    <text evidence="2">The sequence shown here is derived from an EMBL/GenBank/DDBJ whole genome shotgun (WGS) entry which is preliminary data.</text>
</comment>
<dbReference type="PANTHER" id="PTHR23131">
    <property type="entry name" value="ENDORIBONUCLEASE LACTB2"/>
    <property type="match status" value="1"/>
</dbReference>
<gene>
    <name evidence="2" type="ORF">HALOF300_02464</name>
</gene>
<dbReference type="PANTHER" id="PTHR23131:SF0">
    <property type="entry name" value="ENDORIBONUCLEASE LACTB2"/>
    <property type="match status" value="1"/>
</dbReference>